<dbReference type="GO" id="GO:0016787">
    <property type="term" value="F:hydrolase activity"/>
    <property type="evidence" value="ECO:0007669"/>
    <property type="project" value="UniProtKB-KW"/>
</dbReference>
<keyword evidence="6" id="KW-1185">Reference proteome</keyword>
<dbReference type="EMBL" id="JAPDDP010000067">
    <property type="protein sequence ID" value="MDA0184060.1"/>
    <property type="molecule type" value="Genomic_DNA"/>
</dbReference>
<reference evidence="5" key="1">
    <citation type="submission" date="2022-10" db="EMBL/GenBank/DDBJ databases">
        <title>The WGS of Solirubrobacter phytolaccae KCTC 29190.</title>
        <authorList>
            <person name="Jiang Z."/>
        </authorList>
    </citation>
    <scope>NUCLEOTIDE SEQUENCE</scope>
    <source>
        <strain evidence="5">KCTC 29190</strain>
    </source>
</reference>
<dbReference type="InterPro" id="IPR029058">
    <property type="entry name" value="AB_hydrolase_fold"/>
</dbReference>
<name>A0A9X3NCB6_9ACTN</name>
<dbReference type="Gene3D" id="3.40.50.1820">
    <property type="entry name" value="alpha/beta hydrolase"/>
    <property type="match status" value="1"/>
</dbReference>
<evidence type="ECO:0000313" key="6">
    <source>
        <dbReference type="Proteomes" id="UP001147653"/>
    </source>
</evidence>
<comment type="caution">
    <text evidence="5">The sequence shown here is derived from an EMBL/GenBank/DDBJ whole genome shotgun (WGS) entry which is preliminary data.</text>
</comment>
<dbReference type="PANTHER" id="PTHR43037">
    <property type="entry name" value="UNNAMED PRODUCT-RELATED"/>
    <property type="match status" value="1"/>
</dbReference>
<feature type="region of interest" description="Disordered" evidence="3">
    <location>
        <begin position="1"/>
        <end position="21"/>
    </location>
</feature>
<evidence type="ECO:0000256" key="2">
    <source>
        <dbReference type="ARBA" id="ARBA00022801"/>
    </source>
</evidence>
<evidence type="ECO:0000256" key="1">
    <source>
        <dbReference type="ARBA" id="ARBA00022729"/>
    </source>
</evidence>
<dbReference type="AlphaFoldDB" id="A0A9X3NCB6"/>
<dbReference type="InterPro" id="IPR003140">
    <property type="entry name" value="PLipase/COase/thioEstase"/>
</dbReference>
<dbReference type="RefSeq" id="WP_270028478.1">
    <property type="nucleotide sequence ID" value="NZ_JAPDDP010000067.1"/>
</dbReference>
<dbReference type="SUPFAM" id="SSF53474">
    <property type="entry name" value="alpha/beta-Hydrolases"/>
    <property type="match status" value="1"/>
</dbReference>
<dbReference type="Pfam" id="PF02230">
    <property type="entry name" value="Abhydrolase_2"/>
    <property type="match status" value="1"/>
</dbReference>
<evidence type="ECO:0000259" key="4">
    <source>
        <dbReference type="Pfam" id="PF02230"/>
    </source>
</evidence>
<proteinExistence type="predicted"/>
<keyword evidence="1" id="KW-0732">Signal</keyword>
<sequence length="215" mass="22708">MSADPTRLRARPGLGRSRGGLPPGWKLDVPAVADDARPLALAVVFHGGGSTAEAGLALLPAHPGLIRLAPQSLGTTWDIVRGGFGHDVERIDDALETVFALVAVDPRRVALAGFSDGASYALSLGVGNGDLVTRVVAFSPGFLAPGVQRGRPRIFATHGTEDRVLPIDRCSRRLVPALRGAGYDVTYEEFDGGHGVMPHHARFASDWIVRAVPEL</sequence>
<evidence type="ECO:0000256" key="3">
    <source>
        <dbReference type="SAM" id="MobiDB-lite"/>
    </source>
</evidence>
<feature type="domain" description="Phospholipase/carboxylesterase/thioesterase" evidence="4">
    <location>
        <begin position="102"/>
        <end position="205"/>
    </location>
</feature>
<evidence type="ECO:0000313" key="5">
    <source>
        <dbReference type="EMBL" id="MDA0184060.1"/>
    </source>
</evidence>
<accession>A0A9X3NCB6</accession>
<gene>
    <name evidence="5" type="ORF">OJ997_27375</name>
</gene>
<dbReference type="Proteomes" id="UP001147653">
    <property type="component" value="Unassembled WGS sequence"/>
</dbReference>
<protein>
    <recommendedName>
        <fullName evidence="4">Phospholipase/carboxylesterase/thioesterase domain-containing protein</fullName>
    </recommendedName>
</protein>
<dbReference type="PANTHER" id="PTHR43037:SF5">
    <property type="entry name" value="FERULOYL ESTERASE"/>
    <property type="match status" value="1"/>
</dbReference>
<keyword evidence="2" id="KW-0378">Hydrolase</keyword>
<dbReference type="InterPro" id="IPR050955">
    <property type="entry name" value="Plant_Biomass_Hydrol_Est"/>
</dbReference>
<organism evidence="5 6">
    <name type="scientific">Solirubrobacter phytolaccae</name>
    <dbReference type="NCBI Taxonomy" id="1404360"/>
    <lineage>
        <taxon>Bacteria</taxon>
        <taxon>Bacillati</taxon>
        <taxon>Actinomycetota</taxon>
        <taxon>Thermoleophilia</taxon>
        <taxon>Solirubrobacterales</taxon>
        <taxon>Solirubrobacteraceae</taxon>
        <taxon>Solirubrobacter</taxon>
    </lineage>
</organism>